<reference evidence="2" key="1">
    <citation type="submission" date="2014-09" db="EMBL/GenBank/DDBJ databases">
        <authorList>
            <person name="Magalhaes I.L.F."/>
            <person name="Oliveira U."/>
            <person name="Santos F.R."/>
            <person name="Vidigal T.H.D.A."/>
            <person name="Brescovit A.D."/>
            <person name="Santos A.J."/>
        </authorList>
    </citation>
    <scope>NUCLEOTIDE SEQUENCE</scope>
    <source>
        <tissue evidence="2">Shoot tissue taken approximately 20 cm above the soil surface</tissue>
    </source>
</reference>
<sequence>MMTVLCYLHFFPPPYHDQGWGPYAYFHMVEELQATNSNNARNQQPTCEHHIGLSGQWHNRTPRNDLESGSM</sequence>
<accession>A0A0A8YZ87</accession>
<protein>
    <submittedName>
        <fullName evidence="2">Uncharacterized protein</fullName>
    </submittedName>
</protein>
<organism evidence="2">
    <name type="scientific">Arundo donax</name>
    <name type="common">Giant reed</name>
    <name type="synonym">Donax arundinaceus</name>
    <dbReference type="NCBI Taxonomy" id="35708"/>
    <lineage>
        <taxon>Eukaryota</taxon>
        <taxon>Viridiplantae</taxon>
        <taxon>Streptophyta</taxon>
        <taxon>Embryophyta</taxon>
        <taxon>Tracheophyta</taxon>
        <taxon>Spermatophyta</taxon>
        <taxon>Magnoliopsida</taxon>
        <taxon>Liliopsida</taxon>
        <taxon>Poales</taxon>
        <taxon>Poaceae</taxon>
        <taxon>PACMAD clade</taxon>
        <taxon>Arundinoideae</taxon>
        <taxon>Arundineae</taxon>
        <taxon>Arundo</taxon>
    </lineage>
</organism>
<dbReference type="AlphaFoldDB" id="A0A0A8YZ87"/>
<proteinExistence type="predicted"/>
<name>A0A0A8YZ87_ARUDO</name>
<evidence type="ECO:0000313" key="2">
    <source>
        <dbReference type="EMBL" id="JAD29800.1"/>
    </source>
</evidence>
<dbReference type="EMBL" id="GBRH01268095">
    <property type="protein sequence ID" value="JAD29800.1"/>
    <property type="molecule type" value="Transcribed_RNA"/>
</dbReference>
<feature type="region of interest" description="Disordered" evidence="1">
    <location>
        <begin position="39"/>
        <end position="71"/>
    </location>
</feature>
<feature type="compositionally biased region" description="Basic and acidic residues" evidence="1">
    <location>
        <begin position="62"/>
        <end position="71"/>
    </location>
</feature>
<reference evidence="2" key="2">
    <citation type="journal article" date="2015" name="Data Brief">
        <title>Shoot transcriptome of the giant reed, Arundo donax.</title>
        <authorList>
            <person name="Barrero R.A."/>
            <person name="Guerrero F.D."/>
            <person name="Moolhuijzen P."/>
            <person name="Goolsby J.A."/>
            <person name="Tidwell J."/>
            <person name="Bellgard S.E."/>
            <person name="Bellgard M.I."/>
        </authorList>
    </citation>
    <scope>NUCLEOTIDE SEQUENCE</scope>
    <source>
        <tissue evidence="2">Shoot tissue taken approximately 20 cm above the soil surface</tissue>
    </source>
</reference>
<evidence type="ECO:0000256" key="1">
    <source>
        <dbReference type="SAM" id="MobiDB-lite"/>
    </source>
</evidence>